<comment type="caution">
    <text evidence="9">The sequence shown here is derived from an EMBL/GenBank/DDBJ whole genome shotgun (WGS) entry which is preliminary data.</text>
</comment>
<dbReference type="PANTHER" id="PTHR43343:SF3">
    <property type="entry name" value="PROTEASE DO-LIKE 8, CHLOROPLASTIC"/>
    <property type="match status" value="1"/>
</dbReference>
<evidence type="ECO:0000256" key="6">
    <source>
        <dbReference type="PIRSR" id="PIRSR611782-1"/>
    </source>
</evidence>
<reference evidence="9 10" key="1">
    <citation type="submission" date="2019-01" db="EMBL/GenBank/DDBJ databases">
        <title>Filimonas sp. strain TTM-71.</title>
        <authorList>
            <person name="Chen W.-M."/>
        </authorList>
    </citation>
    <scope>NUCLEOTIDE SEQUENCE [LARGE SCALE GENOMIC DNA]</scope>
    <source>
        <strain evidence="9 10">TTM-71</strain>
    </source>
</reference>
<dbReference type="Gene3D" id="2.30.42.10">
    <property type="match status" value="2"/>
</dbReference>
<dbReference type="SUPFAM" id="SSF50494">
    <property type="entry name" value="Trypsin-like serine proteases"/>
    <property type="match status" value="1"/>
</dbReference>
<evidence type="ECO:0000256" key="7">
    <source>
        <dbReference type="PIRSR" id="PIRSR611782-2"/>
    </source>
</evidence>
<proteinExistence type="predicted"/>
<dbReference type="InterPro" id="IPR001940">
    <property type="entry name" value="Peptidase_S1C"/>
</dbReference>
<keyword evidence="4" id="KW-0378">Hydrolase</keyword>
<keyword evidence="2" id="KW-0732">Signal</keyword>
<evidence type="ECO:0000256" key="2">
    <source>
        <dbReference type="ARBA" id="ARBA00022729"/>
    </source>
</evidence>
<evidence type="ECO:0000313" key="9">
    <source>
        <dbReference type="EMBL" id="RXK85343.1"/>
    </source>
</evidence>
<dbReference type="PANTHER" id="PTHR43343">
    <property type="entry name" value="PEPTIDASE S12"/>
    <property type="match status" value="1"/>
</dbReference>
<sequence length="507" mass="53834">MKLKSILLVIAISATTAILSVWGYGKWMQKQYAGSQEPGKLPVNYAGFFDKDAPAGPVDFTAASNSATPAVVHIKTRTKAKQVTNNLPNRRSPFSDFFGDEDPFSDFFGGPRVQMQPEQRASGSGVLISEDGYIVTNNHVVEGADELNVTLSNKKNYKATVIGRDPSSDLAVIKIEGSRFPYMVYGNSDDTKLGQWVLAVGYPLNLDVTITAGIISAKARAIGVNKDRSAVESFIQTDAAVNPGNSGGALINTNGELIGINSAIASPTGSYAGYSYAIPVNIVKKIVNDIIKYGAVQRGYIGIEYGGDNMSDEQRKELGIKDGEGVYVTDVPAGGAAKAAGLQKGDFITKINGTAIQSGAQLQEQVARYKPGDKVAVTYLRNGKEATVNITLKNRVGTYDLVKNEPANIGSRLGGDLATIDKAVAQKNGIPGGVIVKKITGNPLKSTRMQEGFVITRVNGQDIKSLEELTEALKTAGGQVQVEGIYPGYEGTYGYPLNLSSSGEQGK</sequence>
<evidence type="ECO:0000259" key="8">
    <source>
        <dbReference type="PROSITE" id="PS50106"/>
    </source>
</evidence>
<dbReference type="SUPFAM" id="SSF50156">
    <property type="entry name" value="PDZ domain-like"/>
    <property type="match status" value="2"/>
</dbReference>
<feature type="active site" description="Charge relay system" evidence="6">
    <location>
        <position position="169"/>
    </location>
</feature>
<feature type="binding site" evidence="7">
    <location>
        <position position="169"/>
    </location>
    <ligand>
        <name>substrate</name>
    </ligand>
</feature>
<keyword evidence="5" id="KW-0720">Serine protease</keyword>
<protein>
    <submittedName>
        <fullName evidence="9">Do family serine endopeptidase</fullName>
    </submittedName>
</protein>
<dbReference type="RefSeq" id="WP_129001095.1">
    <property type="nucleotide sequence ID" value="NZ_SDHZ01000001.1"/>
</dbReference>
<dbReference type="OrthoDB" id="9758917at2"/>
<dbReference type="InterPro" id="IPR009003">
    <property type="entry name" value="Peptidase_S1_PA"/>
</dbReference>
<dbReference type="InterPro" id="IPR051201">
    <property type="entry name" value="Chloro_Bact_Ser_Proteases"/>
</dbReference>
<dbReference type="AlphaFoldDB" id="A0A4Q1D9X5"/>
<dbReference type="SMART" id="SM00228">
    <property type="entry name" value="PDZ"/>
    <property type="match status" value="2"/>
</dbReference>
<dbReference type="InterPro" id="IPR001478">
    <property type="entry name" value="PDZ"/>
</dbReference>
<feature type="active site" description="Charge relay system" evidence="6">
    <location>
        <position position="246"/>
    </location>
</feature>
<dbReference type="Proteomes" id="UP000290545">
    <property type="component" value="Unassembled WGS sequence"/>
</dbReference>
<dbReference type="Gene3D" id="2.40.10.120">
    <property type="match status" value="1"/>
</dbReference>
<feature type="binding site" evidence="7">
    <location>
        <begin position="244"/>
        <end position="246"/>
    </location>
    <ligand>
        <name>substrate</name>
    </ligand>
</feature>
<evidence type="ECO:0000256" key="5">
    <source>
        <dbReference type="ARBA" id="ARBA00022825"/>
    </source>
</evidence>
<evidence type="ECO:0000256" key="1">
    <source>
        <dbReference type="ARBA" id="ARBA00022670"/>
    </source>
</evidence>
<keyword evidence="10" id="KW-1185">Reference proteome</keyword>
<organism evidence="9 10">
    <name type="scientific">Filimonas effusa</name>
    <dbReference type="NCBI Taxonomy" id="2508721"/>
    <lineage>
        <taxon>Bacteria</taxon>
        <taxon>Pseudomonadati</taxon>
        <taxon>Bacteroidota</taxon>
        <taxon>Chitinophagia</taxon>
        <taxon>Chitinophagales</taxon>
        <taxon>Chitinophagaceae</taxon>
        <taxon>Filimonas</taxon>
    </lineage>
</organism>
<evidence type="ECO:0000256" key="3">
    <source>
        <dbReference type="ARBA" id="ARBA00022737"/>
    </source>
</evidence>
<dbReference type="PRINTS" id="PR00834">
    <property type="entry name" value="PROTEASES2C"/>
</dbReference>
<keyword evidence="1" id="KW-0645">Protease</keyword>
<dbReference type="EMBL" id="SDHZ01000001">
    <property type="protein sequence ID" value="RXK85343.1"/>
    <property type="molecule type" value="Genomic_DNA"/>
</dbReference>
<evidence type="ECO:0000313" key="10">
    <source>
        <dbReference type="Proteomes" id="UP000290545"/>
    </source>
</evidence>
<dbReference type="InterPro" id="IPR036034">
    <property type="entry name" value="PDZ_sf"/>
</dbReference>
<accession>A0A4Q1D9X5</accession>
<dbReference type="GO" id="GO:0006508">
    <property type="term" value="P:proteolysis"/>
    <property type="evidence" value="ECO:0007669"/>
    <property type="project" value="UniProtKB-KW"/>
</dbReference>
<dbReference type="Pfam" id="PF13365">
    <property type="entry name" value="Trypsin_2"/>
    <property type="match status" value="1"/>
</dbReference>
<evidence type="ECO:0000256" key="4">
    <source>
        <dbReference type="ARBA" id="ARBA00022801"/>
    </source>
</evidence>
<dbReference type="CDD" id="cd06779">
    <property type="entry name" value="cpPDZ_Deg_HtrA-like"/>
    <property type="match status" value="1"/>
</dbReference>
<feature type="active site" description="Charge relay system" evidence="6">
    <location>
        <position position="139"/>
    </location>
</feature>
<name>A0A4Q1D9X5_9BACT</name>
<dbReference type="GO" id="GO:0004252">
    <property type="term" value="F:serine-type endopeptidase activity"/>
    <property type="evidence" value="ECO:0007669"/>
    <property type="project" value="InterPro"/>
</dbReference>
<keyword evidence="3" id="KW-0677">Repeat</keyword>
<dbReference type="PROSITE" id="PS50106">
    <property type="entry name" value="PDZ"/>
    <property type="match status" value="1"/>
</dbReference>
<dbReference type="Pfam" id="PF13180">
    <property type="entry name" value="PDZ_2"/>
    <property type="match status" value="1"/>
</dbReference>
<feature type="binding site" evidence="7">
    <location>
        <position position="139"/>
    </location>
    <ligand>
        <name>substrate</name>
    </ligand>
</feature>
<gene>
    <name evidence="9" type="ORF">ESB13_00510</name>
</gene>
<dbReference type="InterPro" id="IPR011782">
    <property type="entry name" value="Pept_S1C_Do"/>
</dbReference>
<feature type="domain" description="PDZ" evidence="8">
    <location>
        <begin position="290"/>
        <end position="383"/>
    </location>
</feature>
<dbReference type="NCBIfam" id="TIGR02037">
    <property type="entry name" value="degP_htrA_DO"/>
    <property type="match status" value="1"/>
</dbReference>